<dbReference type="AlphaFoldDB" id="A0A398CNL3"/>
<evidence type="ECO:0000259" key="1">
    <source>
        <dbReference type="Pfam" id="PF18734"/>
    </source>
</evidence>
<accession>A0A398CNL3</accession>
<dbReference type="Pfam" id="PF18734">
    <property type="entry name" value="HEPN_AbiU2"/>
    <property type="match status" value="1"/>
</dbReference>
<protein>
    <recommendedName>
        <fullName evidence="1">HEPN AbiU2-like domain-containing protein</fullName>
    </recommendedName>
</protein>
<comment type="caution">
    <text evidence="2">The sequence shown here is derived from an EMBL/GenBank/DDBJ whole genome shotgun (WGS) entry which is preliminary data.</text>
</comment>
<gene>
    <name evidence="2" type="ORF">D3H35_24445</name>
</gene>
<dbReference type="EMBL" id="QXJM01000040">
    <property type="protein sequence ID" value="RIE01507.1"/>
    <property type="molecule type" value="Genomic_DNA"/>
</dbReference>
<evidence type="ECO:0000313" key="3">
    <source>
        <dbReference type="Proteomes" id="UP000266340"/>
    </source>
</evidence>
<sequence length="229" mass="26075">MQAGLCGLFGDNQRECLKEFREGGMNKVTKETSQLTQYVILMQVEVIQLLEDFAVWLGFKDDKFKKVSEQTIPTISKAIRQSLLTNILISTCKLYEYPGRNTANVSLRRFLDYFKQNFDKIVQSPVHKNLTIADIEDDLEKIDELNKAITSTFNLRNKILGHIDINYIGDAGKHLADSVRSRDSLLKLINTAAVIIQKHMKPLMCGDLIYPATVASEIKVLKKSLKDYM</sequence>
<organism evidence="2 3">
    <name type="scientific">Cohnella faecalis</name>
    <dbReference type="NCBI Taxonomy" id="2315694"/>
    <lineage>
        <taxon>Bacteria</taxon>
        <taxon>Bacillati</taxon>
        <taxon>Bacillota</taxon>
        <taxon>Bacilli</taxon>
        <taxon>Bacillales</taxon>
        <taxon>Paenibacillaceae</taxon>
        <taxon>Cohnella</taxon>
    </lineage>
</organism>
<evidence type="ECO:0000313" key="2">
    <source>
        <dbReference type="EMBL" id="RIE01507.1"/>
    </source>
</evidence>
<reference evidence="2 3" key="1">
    <citation type="submission" date="2018-09" db="EMBL/GenBank/DDBJ databases">
        <title>Cohnella cavernae sp. nov., isolated from a karst cave.</title>
        <authorList>
            <person name="Zhu H."/>
        </authorList>
    </citation>
    <scope>NUCLEOTIDE SEQUENCE [LARGE SCALE GENOMIC DNA]</scope>
    <source>
        <strain evidence="2 3">K2E09-144</strain>
    </source>
</reference>
<name>A0A398CNL3_9BACL</name>
<feature type="domain" description="HEPN AbiU2-like" evidence="1">
    <location>
        <begin position="38"/>
        <end position="200"/>
    </location>
</feature>
<dbReference type="Proteomes" id="UP000266340">
    <property type="component" value="Unassembled WGS sequence"/>
</dbReference>
<dbReference type="InterPro" id="IPR040704">
    <property type="entry name" value="HEPN_AbiU2"/>
</dbReference>
<keyword evidence="3" id="KW-1185">Reference proteome</keyword>
<proteinExistence type="predicted"/>